<comment type="cofactor">
    <cofactor evidence="1">
        <name>Zn(2+)</name>
        <dbReference type="ChEBI" id="CHEBI:29105"/>
    </cofactor>
</comment>
<evidence type="ECO:0000256" key="8">
    <source>
        <dbReference type="RuleBase" id="RU004447"/>
    </source>
</evidence>
<dbReference type="RefSeq" id="WP_188412075.1">
    <property type="nucleotide sequence ID" value="NZ_BMDJ01000002.1"/>
</dbReference>
<keyword evidence="13" id="KW-1185">Reference proteome</keyword>
<dbReference type="Proteomes" id="UP000645390">
    <property type="component" value="Unassembled WGS sequence"/>
</dbReference>
<feature type="chain" id="PRO_5045043283" evidence="9">
    <location>
        <begin position="26"/>
        <end position="954"/>
    </location>
</feature>
<feature type="domain" description="Peptidase M16 C-terminal" evidence="11">
    <location>
        <begin position="706"/>
        <end position="872"/>
    </location>
</feature>
<keyword evidence="9" id="KW-0732">Signal</keyword>
<dbReference type="InterPro" id="IPR007863">
    <property type="entry name" value="Peptidase_M16_C"/>
</dbReference>
<evidence type="ECO:0000256" key="5">
    <source>
        <dbReference type="ARBA" id="ARBA00022801"/>
    </source>
</evidence>
<name>A0ABQ2BDY0_9SPHI</name>
<dbReference type="SUPFAM" id="SSF63411">
    <property type="entry name" value="LuxS/MPP-like metallohydrolase"/>
    <property type="match status" value="4"/>
</dbReference>
<feature type="domain" description="Peptidase M16 N-terminal" evidence="10">
    <location>
        <begin position="69"/>
        <end position="186"/>
    </location>
</feature>
<dbReference type="Pfam" id="PF05193">
    <property type="entry name" value="Peptidase_M16_C"/>
    <property type="match status" value="2"/>
</dbReference>
<evidence type="ECO:0000313" key="12">
    <source>
        <dbReference type="EMBL" id="GGI23728.1"/>
    </source>
</evidence>
<evidence type="ECO:0000256" key="2">
    <source>
        <dbReference type="ARBA" id="ARBA00007261"/>
    </source>
</evidence>
<reference evidence="13" key="1">
    <citation type="journal article" date="2019" name="Int. J. Syst. Evol. Microbiol.">
        <title>The Global Catalogue of Microorganisms (GCM) 10K type strain sequencing project: providing services to taxonomists for standard genome sequencing and annotation.</title>
        <authorList>
            <consortium name="The Broad Institute Genomics Platform"/>
            <consortium name="The Broad Institute Genome Sequencing Center for Infectious Disease"/>
            <person name="Wu L."/>
            <person name="Ma J."/>
        </authorList>
    </citation>
    <scope>NUCLEOTIDE SEQUENCE [LARGE SCALE GENOMIC DNA]</scope>
    <source>
        <strain evidence="13">CCM 8939</strain>
    </source>
</reference>
<gene>
    <name evidence="12" type="ORF">GCM10008119_09110</name>
</gene>
<dbReference type="PROSITE" id="PS00143">
    <property type="entry name" value="INSULINASE"/>
    <property type="match status" value="1"/>
</dbReference>
<dbReference type="Pfam" id="PF00675">
    <property type="entry name" value="Peptidase_M16"/>
    <property type="match status" value="1"/>
</dbReference>
<dbReference type="InterPro" id="IPR001431">
    <property type="entry name" value="Pept_M16_Zn_BS"/>
</dbReference>
<keyword evidence="4" id="KW-0479">Metal-binding</keyword>
<dbReference type="PANTHER" id="PTHR43690:SF34">
    <property type="entry name" value="ZINC PROTEASE PQQL-LIKE"/>
    <property type="match status" value="1"/>
</dbReference>
<evidence type="ECO:0000259" key="10">
    <source>
        <dbReference type="Pfam" id="PF00675"/>
    </source>
</evidence>
<keyword evidence="7" id="KW-0482">Metalloprotease</keyword>
<feature type="domain" description="Peptidase M16 C-terminal" evidence="11">
    <location>
        <begin position="227"/>
        <end position="405"/>
    </location>
</feature>
<dbReference type="InterPro" id="IPR011249">
    <property type="entry name" value="Metalloenz_LuxS/M16"/>
</dbReference>
<keyword evidence="5" id="KW-0378">Hydrolase</keyword>
<keyword evidence="6" id="KW-0862">Zinc</keyword>
<evidence type="ECO:0000256" key="6">
    <source>
        <dbReference type="ARBA" id="ARBA00022833"/>
    </source>
</evidence>
<dbReference type="InterPro" id="IPR050626">
    <property type="entry name" value="Peptidase_M16"/>
</dbReference>
<evidence type="ECO:0000256" key="4">
    <source>
        <dbReference type="ARBA" id="ARBA00022723"/>
    </source>
</evidence>
<evidence type="ECO:0000256" key="3">
    <source>
        <dbReference type="ARBA" id="ARBA00022670"/>
    </source>
</evidence>
<feature type="signal peptide" evidence="9">
    <location>
        <begin position="1"/>
        <end position="25"/>
    </location>
</feature>
<proteinExistence type="inferred from homology"/>
<comment type="similarity">
    <text evidence="2 8">Belongs to the peptidase M16 family.</text>
</comment>
<evidence type="ECO:0000313" key="13">
    <source>
        <dbReference type="Proteomes" id="UP000645390"/>
    </source>
</evidence>
<evidence type="ECO:0000256" key="7">
    <source>
        <dbReference type="ARBA" id="ARBA00023049"/>
    </source>
</evidence>
<protein>
    <submittedName>
        <fullName evidence="12">Peptidase M16</fullName>
    </submittedName>
</protein>
<comment type="caution">
    <text evidence="12">The sequence shown here is derived from an EMBL/GenBank/DDBJ whole genome shotgun (WGS) entry which is preliminary data.</text>
</comment>
<dbReference type="EMBL" id="BMDJ01000002">
    <property type="protein sequence ID" value="GGI23728.1"/>
    <property type="molecule type" value="Genomic_DNA"/>
</dbReference>
<evidence type="ECO:0000256" key="9">
    <source>
        <dbReference type="SAM" id="SignalP"/>
    </source>
</evidence>
<keyword evidence="3" id="KW-0645">Protease</keyword>
<dbReference type="InterPro" id="IPR011765">
    <property type="entry name" value="Pept_M16_N"/>
</dbReference>
<evidence type="ECO:0000259" key="11">
    <source>
        <dbReference type="Pfam" id="PF05193"/>
    </source>
</evidence>
<dbReference type="Gene3D" id="3.30.830.10">
    <property type="entry name" value="Metalloenzyme, LuxS/M16 peptidase-like"/>
    <property type="match status" value="4"/>
</dbReference>
<accession>A0ABQ2BDY0</accession>
<dbReference type="PANTHER" id="PTHR43690">
    <property type="entry name" value="NARDILYSIN"/>
    <property type="match status" value="1"/>
</dbReference>
<sequence>MQNKISLKIQITAILIVICALCTNAQTQIRKASLKPTEKNVASATETLPLDPNVKTGKLSNGFTYFIRRNIHPKNRVIMYLANKVGSLMENYDQQGLAHFMEHMNFNGTKNFPKNELVDYLQKSGVRFGADINAYTSFDETVYQLPLPSDKPEILHNGIQIMRDWAKGATLNPLEINKERGVVLEEKRLGKGASQRMQQKIFPVLFNQSRYGQRLPIGLDTVLNNFKPATLNQFYNDWYRPNLQALIVVGDINVADIEKEIKLKFSNLKNPERERVRTKYKINLTNRNHFITATDPEETSTQIQIMIKREALVVKTKKDYQNYISRKLFNSMLSNRFQELMQQKQPPFIAGNAVIGAFIGNIDAFNINVAANPGALEKGFKAAWREIVRLNRDGFTKTEFDKTKADYLKNIENTYRQKNTNYSDLYVGEYLDYFLRSSAAPGMEWEYSFTKLIMPKITLADLNALFKEFNSDKNRDIIITAPEKDKASLPDENSINDWMKSVQEEEIPSYKDSFTEKPLLDKKPIPGKIVKQTELKEINATELVLSNGTKVILKSTKFSDNDILVKAVAPGGSSLYSDADYESANLAAYLITSSGLGSYDYNQLNKYLAGSTIASSPYISDYNQGFQAAASPADLETLLQMFYLYFTNPKKDSTAFEKFISQSKGSLANRKDNPENTYYDTISTMMGNYSSRRTPPSIEKLNQVDLDKSYKIFRQVFSDASNFTFTFVGDFDINKIKPLIETYLGALPTTNKHEKAKDLGIHPPSGKITKIISAGLEPKATVRLTFSGDYDFGYENNLNMDAIAEVLQIKLIERLREEESGVYAPSVSIKYAKIPSERYSLSISLGCAPVNVDKLIASTLDEIKKLKTAGPSIINVEKFKAEKIRNHETHLRANDFWSEYLDQQALNMDDMSEIVKFDDLMKRINPENIKNAAQKYLNENNLIRIILMPEKSKF</sequence>
<organism evidence="12 13">
    <name type="scientific">Pedobacter mendelii</name>
    <dbReference type="NCBI Taxonomy" id="1908240"/>
    <lineage>
        <taxon>Bacteria</taxon>
        <taxon>Pseudomonadati</taxon>
        <taxon>Bacteroidota</taxon>
        <taxon>Sphingobacteriia</taxon>
        <taxon>Sphingobacteriales</taxon>
        <taxon>Sphingobacteriaceae</taxon>
        <taxon>Pedobacter</taxon>
    </lineage>
</organism>
<evidence type="ECO:0000256" key="1">
    <source>
        <dbReference type="ARBA" id="ARBA00001947"/>
    </source>
</evidence>